<name>A0A0F9YJU4_9BACT</name>
<feature type="binding site" evidence="7">
    <location>
        <position position="169"/>
    </location>
    <ligand>
        <name>Mg(2+)</name>
        <dbReference type="ChEBI" id="CHEBI:18420"/>
    </ligand>
</feature>
<evidence type="ECO:0000256" key="7">
    <source>
        <dbReference type="HAMAP-Rule" id="MF_01454"/>
    </source>
</evidence>
<feature type="binding site" evidence="7">
    <location>
        <begin position="162"/>
        <end position="169"/>
    </location>
    <ligand>
        <name>GTP</name>
        <dbReference type="ChEBI" id="CHEBI:37565"/>
    </ligand>
</feature>
<evidence type="ECO:0000256" key="6">
    <source>
        <dbReference type="ARBA" id="ARBA00023134"/>
    </source>
</evidence>
<dbReference type="EMBL" id="LBOI01000005">
    <property type="protein sequence ID" value="KKP31799.1"/>
    <property type="molecule type" value="Genomic_DNA"/>
</dbReference>
<comment type="caution">
    <text evidence="10">The sequence shown here is derived from an EMBL/GenBank/DDBJ whole genome shotgun (WGS) entry which is preliminary data.</text>
</comment>
<dbReference type="InterPro" id="IPR027417">
    <property type="entry name" value="P-loop_NTPase"/>
</dbReference>
<comment type="subunit">
    <text evidence="7">Monomer.</text>
</comment>
<dbReference type="InterPro" id="IPR036726">
    <property type="entry name" value="GTP1_OBG_dom_sf"/>
</dbReference>
<dbReference type="NCBIfam" id="TIGR02729">
    <property type="entry name" value="Obg_CgtA"/>
    <property type="match status" value="1"/>
</dbReference>
<accession>A0A0F9YJU4</accession>
<evidence type="ECO:0000313" key="10">
    <source>
        <dbReference type="EMBL" id="KKP31799.1"/>
    </source>
</evidence>
<comment type="subcellular location">
    <subcellularLocation>
        <location evidence="7">Cytoplasm</location>
    </subcellularLocation>
</comment>
<dbReference type="PRINTS" id="PR00326">
    <property type="entry name" value="GTP1OBG"/>
</dbReference>
<dbReference type="GO" id="GO:0005737">
    <property type="term" value="C:cytoplasm"/>
    <property type="evidence" value="ECO:0007669"/>
    <property type="project" value="UniProtKB-SubCell"/>
</dbReference>
<dbReference type="GO" id="GO:0042254">
    <property type="term" value="P:ribosome biogenesis"/>
    <property type="evidence" value="ECO:0007669"/>
    <property type="project" value="UniProtKB-UniRule"/>
</dbReference>
<proteinExistence type="inferred from homology"/>
<feature type="binding site" evidence="7">
    <location>
        <begin position="204"/>
        <end position="207"/>
    </location>
    <ligand>
        <name>GTP</name>
        <dbReference type="ChEBI" id="CHEBI:37565"/>
    </ligand>
</feature>
<dbReference type="InterPro" id="IPR006073">
    <property type="entry name" value="GTP-bd"/>
</dbReference>
<dbReference type="PROSITE" id="PS00905">
    <property type="entry name" value="GTP1_OBG"/>
    <property type="match status" value="1"/>
</dbReference>
<sequence length="314" mass="34090">MLIDRAEITIEAGHGGAGSVSFGLGKHSGPNGGTGGKGGDLYIRSTSDITLLNQFSREFDFKAEDGERGDKFNKTGKGGNDLELLVPVGTSIINKETGELIVELTKVDQKELICKGGIGGKGNFEFKNPRRTTPEFAQPGLPGEKYKVILSLKLIADYGLIGLPNAGKSSLLNELTAAKAKIANYPFTTLFPNIGAIGNKFIADIPGLIENASIGKGLGIGFLKHIEKVSVLLHCISVESSDILKDYEIVRNELGKYNKELLNKKEIILLTKSDLIDGKELEKKLKILKKKSDKVFTISIHDWEAIEKLKQLLK</sequence>
<dbReference type="Proteomes" id="UP000034803">
    <property type="component" value="Unassembled WGS sequence"/>
</dbReference>
<dbReference type="FunFam" id="2.70.210.12:FF:000001">
    <property type="entry name" value="GTPase Obg"/>
    <property type="match status" value="1"/>
</dbReference>
<keyword evidence="2 7" id="KW-0963">Cytoplasm</keyword>
<organism evidence="10 11">
    <name type="scientific">Candidatus Woesebacteria bacterium GW2011_GWC2_31_9</name>
    <dbReference type="NCBI Taxonomy" id="1618586"/>
    <lineage>
        <taxon>Bacteria</taxon>
        <taxon>Candidatus Woeseibacteriota</taxon>
    </lineage>
</organism>
<dbReference type="PANTHER" id="PTHR11702">
    <property type="entry name" value="DEVELOPMENTALLY REGULATED GTP-BINDING PROTEIN-RELATED"/>
    <property type="match status" value="1"/>
</dbReference>
<comment type="similarity">
    <text evidence="1 7">Belongs to the TRAFAC class OBG-HflX-like GTPase superfamily. OBG GTPase family.</text>
</comment>
<dbReference type="SUPFAM" id="SSF52540">
    <property type="entry name" value="P-loop containing nucleoside triphosphate hydrolases"/>
    <property type="match status" value="1"/>
</dbReference>
<dbReference type="NCBIfam" id="NF008956">
    <property type="entry name" value="PRK12299.1"/>
    <property type="match status" value="1"/>
</dbReference>
<keyword evidence="6 7" id="KW-0342">GTP-binding</keyword>
<dbReference type="AlphaFoldDB" id="A0A0F9YJU4"/>
<feature type="binding site" evidence="7">
    <location>
        <position position="189"/>
    </location>
    <ligand>
        <name>Mg(2+)</name>
        <dbReference type="ChEBI" id="CHEBI:18420"/>
    </ligand>
</feature>
<dbReference type="InterPro" id="IPR014100">
    <property type="entry name" value="GTP-bd_Obg/CgtA"/>
</dbReference>
<dbReference type="HAMAP" id="MF_01454">
    <property type="entry name" value="GTPase_Obg"/>
    <property type="match status" value="1"/>
</dbReference>
<dbReference type="GO" id="GO:0003924">
    <property type="term" value="F:GTPase activity"/>
    <property type="evidence" value="ECO:0007669"/>
    <property type="project" value="UniProtKB-UniRule"/>
</dbReference>
<gene>
    <name evidence="7" type="primary">obg</name>
    <name evidence="10" type="ORF">UR21_C0005G0021</name>
</gene>
<dbReference type="InterPro" id="IPR045086">
    <property type="entry name" value="OBG_GTPase"/>
</dbReference>
<dbReference type="PANTHER" id="PTHR11702:SF31">
    <property type="entry name" value="MITOCHONDRIAL RIBOSOME-ASSOCIATED GTPASE 2"/>
    <property type="match status" value="1"/>
</dbReference>
<evidence type="ECO:0000256" key="3">
    <source>
        <dbReference type="ARBA" id="ARBA00022741"/>
    </source>
</evidence>
<dbReference type="CDD" id="cd01898">
    <property type="entry name" value="Obg"/>
    <property type="match status" value="1"/>
</dbReference>
<dbReference type="Pfam" id="PF01926">
    <property type="entry name" value="MMR_HSR1"/>
    <property type="match status" value="1"/>
</dbReference>
<evidence type="ECO:0000256" key="4">
    <source>
        <dbReference type="ARBA" id="ARBA00022801"/>
    </source>
</evidence>
<dbReference type="InterPro" id="IPR006074">
    <property type="entry name" value="GTP1-OBG_CS"/>
</dbReference>
<dbReference type="InterPro" id="IPR006169">
    <property type="entry name" value="GTP1_OBG_dom"/>
</dbReference>
<evidence type="ECO:0000256" key="2">
    <source>
        <dbReference type="ARBA" id="ARBA00022490"/>
    </source>
</evidence>
<dbReference type="PROSITE" id="PS51883">
    <property type="entry name" value="OBG"/>
    <property type="match status" value="1"/>
</dbReference>
<dbReference type="SUPFAM" id="SSF82051">
    <property type="entry name" value="Obg GTP-binding protein N-terminal domain"/>
    <property type="match status" value="1"/>
</dbReference>
<feature type="domain" description="OBG-type G" evidence="8">
    <location>
        <begin position="156"/>
        <end position="314"/>
    </location>
</feature>
<keyword evidence="5 7" id="KW-0460">Magnesium</keyword>
<evidence type="ECO:0000256" key="1">
    <source>
        <dbReference type="ARBA" id="ARBA00007699"/>
    </source>
</evidence>
<feature type="binding site" evidence="7">
    <location>
        <begin position="271"/>
        <end position="274"/>
    </location>
    <ligand>
        <name>GTP</name>
        <dbReference type="ChEBI" id="CHEBI:37565"/>
    </ligand>
</feature>
<feature type="binding site" evidence="7">
    <location>
        <begin position="187"/>
        <end position="191"/>
    </location>
    <ligand>
        <name>GTP</name>
        <dbReference type="ChEBI" id="CHEBI:37565"/>
    </ligand>
</feature>
<keyword evidence="7" id="KW-0479">Metal-binding</keyword>
<evidence type="ECO:0000256" key="5">
    <source>
        <dbReference type="ARBA" id="ARBA00022842"/>
    </source>
</evidence>
<evidence type="ECO:0000259" key="8">
    <source>
        <dbReference type="PROSITE" id="PS51710"/>
    </source>
</evidence>
<reference evidence="10 11" key="1">
    <citation type="journal article" date="2015" name="Nature">
        <title>rRNA introns, odd ribosomes, and small enigmatic genomes across a large radiation of phyla.</title>
        <authorList>
            <person name="Brown C.T."/>
            <person name="Hug L.A."/>
            <person name="Thomas B.C."/>
            <person name="Sharon I."/>
            <person name="Castelle C.J."/>
            <person name="Singh A."/>
            <person name="Wilkins M.J."/>
            <person name="Williams K.H."/>
            <person name="Banfield J.F."/>
        </authorList>
    </citation>
    <scope>NUCLEOTIDE SEQUENCE [LARGE SCALE GENOMIC DNA]</scope>
</reference>
<keyword evidence="3 7" id="KW-0547">Nucleotide-binding</keyword>
<dbReference type="PIRSF" id="PIRSF002401">
    <property type="entry name" value="GTP_bd_Obg/CgtA"/>
    <property type="match status" value="1"/>
</dbReference>
<evidence type="ECO:0000259" key="9">
    <source>
        <dbReference type="PROSITE" id="PS51883"/>
    </source>
</evidence>
<dbReference type="InterPro" id="IPR031167">
    <property type="entry name" value="G_OBG"/>
</dbReference>
<comment type="cofactor">
    <cofactor evidence="7">
        <name>Mg(2+)</name>
        <dbReference type="ChEBI" id="CHEBI:18420"/>
    </cofactor>
</comment>
<dbReference type="GO" id="GO:0000287">
    <property type="term" value="F:magnesium ion binding"/>
    <property type="evidence" value="ECO:0007669"/>
    <property type="project" value="InterPro"/>
</dbReference>
<dbReference type="GO" id="GO:0005525">
    <property type="term" value="F:GTP binding"/>
    <property type="evidence" value="ECO:0007669"/>
    <property type="project" value="UniProtKB-UniRule"/>
</dbReference>
<feature type="binding site" evidence="7">
    <location>
        <begin position="299"/>
        <end position="301"/>
    </location>
    <ligand>
        <name>GTP</name>
        <dbReference type="ChEBI" id="CHEBI:37565"/>
    </ligand>
</feature>
<dbReference type="Pfam" id="PF01018">
    <property type="entry name" value="GTP1_OBG"/>
    <property type="match status" value="1"/>
</dbReference>
<comment type="function">
    <text evidence="7">An essential GTPase which binds GTP, GDP and possibly (p)ppGpp with moderate affinity, with high nucleotide exchange rates and a fairly low GTP hydrolysis rate. Plays a role in control of the cell cycle, stress response, ribosome biogenesis and in those bacteria that undergo differentiation, in morphogenesis control.</text>
</comment>
<keyword evidence="4 7" id="KW-0378">Hydrolase</keyword>
<dbReference type="Gene3D" id="3.40.50.300">
    <property type="entry name" value="P-loop containing nucleotide triphosphate hydrolases"/>
    <property type="match status" value="1"/>
</dbReference>
<protein>
    <recommendedName>
        <fullName evidence="7">GTPase Obg</fullName>
        <ecNumber evidence="7">3.6.5.-</ecNumber>
    </recommendedName>
    <alternativeName>
        <fullName evidence="7">GTP-binding protein Obg</fullName>
    </alternativeName>
</protein>
<dbReference type="Gene3D" id="2.70.210.12">
    <property type="entry name" value="GTP1/OBG domain"/>
    <property type="match status" value="1"/>
</dbReference>
<dbReference type="PATRIC" id="fig|1618586.3.peg.351"/>
<evidence type="ECO:0000313" key="11">
    <source>
        <dbReference type="Proteomes" id="UP000034803"/>
    </source>
</evidence>
<dbReference type="EC" id="3.6.5.-" evidence="7"/>
<dbReference type="PROSITE" id="PS51710">
    <property type="entry name" value="G_OBG"/>
    <property type="match status" value="1"/>
</dbReference>
<feature type="domain" description="Obg" evidence="9">
    <location>
        <begin position="1"/>
        <end position="155"/>
    </location>
</feature>